<keyword evidence="4" id="KW-1185">Reference proteome</keyword>
<dbReference type="Gene3D" id="2.40.160.90">
    <property type="match status" value="1"/>
</dbReference>
<accession>A0ABY1S3D0</accession>
<dbReference type="Pfam" id="PF26363">
    <property type="entry name" value="Phospholipase-like"/>
    <property type="match status" value="1"/>
</dbReference>
<feature type="domain" description="Transferrin-binding protein B C-lobe/N-lobe beta-barrel" evidence="2">
    <location>
        <begin position="547"/>
        <end position="669"/>
    </location>
</feature>
<proteinExistence type="predicted"/>
<name>A0ABY1S3D0_9GAMM</name>
<evidence type="ECO:0000259" key="2">
    <source>
        <dbReference type="Pfam" id="PF01298"/>
    </source>
</evidence>
<feature type="compositionally biased region" description="Low complexity" evidence="1">
    <location>
        <begin position="427"/>
        <end position="440"/>
    </location>
</feature>
<dbReference type="Proteomes" id="UP001159257">
    <property type="component" value="Unassembled WGS sequence"/>
</dbReference>
<comment type="caution">
    <text evidence="3">The sequence shown here is derived from an EMBL/GenBank/DDBJ whole genome shotgun (WGS) entry which is preliminary data.</text>
</comment>
<reference evidence="3 4" key="1">
    <citation type="submission" date="2017-05" db="EMBL/GenBank/DDBJ databases">
        <authorList>
            <person name="Varghese N."/>
            <person name="Submissions S."/>
        </authorList>
    </citation>
    <scope>NUCLEOTIDE SEQUENCE [LARGE SCALE GENOMIC DNA]</scope>
    <source>
        <strain evidence="3 4">CGMCC 1.7287</strain>
    </source>
</reference>
<evidence type="ECO:0000313" key="3">
    <source>
        <dbReference type="EMBL" id="SMR77774.1"/>
    </source>
</evidence>
<dbReference type="Pfam" id="PF01298">
    <property type="entry name" value="TbpB_B_D"/>
    <property type="match status" value="1"/>
</dbReference>
<evidence type="ECO:0000256" key="1">
    <source>
        <dbReference type="SAM" id="MobiDB-lite"/>
    </source>
</evidence>
<dbReference type="SUPFAM" id="SSF56925">
    <property type="entry name" value="OMPA-like"/>
    <property type="match status" value="1"/>
</dbReference>
<dbReference type="RefSeq" id="WP_239039862.1">
    <property type="nucleotide sequence ID" value="NZ_BAAAEY010000004.1"/>
</dbReference>
<feature type="region of interest" description="Disordered" evidence="1">
    <location>
        <begin position="425"/>
        <end position="444"/>
    </location>
</feature>
<dbReference type="Gene3D" id="3.40.50.1820">
    <property type="entry name" value="alpha/beta hydrolase"/>
    <property type="match status" value="1"/>
</dbReference>
<dbReference type="InterPro" id="IPR029058">
    <property type="entry name" value="AB_hydrolase_fold"/>
</dbReference>
<organism evidence="3 4">
    <name type="scientific">Marinobacterium sediminicola</name>
    <dbReference type="NCBI Taxonomy" id="518898"/>
    <lineage>
        <taxon>Bacteria</taxon>
        <taxon>Pseudomonadati</taxon>
        <taxon>Pseudomonadota</taxon>
        <taxon>Gammaproteobacteria</taxon>
        <taxon>Oceanospirillales</taxon>
        <taxon>Oceanospirillaceae</taxon>
        <taxon>Marinobacterium</taxon>
    </lineage>
</organism>
<evidence type="ECO:0000313" key="4">
    <source>
        <dbReference type="Proteomes" id="UP001159257"/>
    </source>
</evidence>
<gene>
    <name evidence="3" type="ORF">SAMN04487964_11727</name>
</gene>
<dbReference type="InterPro" id="IPR011250">
    <property type="entry name" value="OMP/PagP_B-barrel"/>
</dbReference>
<dbReference type="EMBL" id="FXWV01000017">
    <property type="protein sequence ID" value="SMR77774.1"/>
    <property type="molecule type" value="Genomic_DNA"/>
</dbReference>
<dbReference type="InterPro" id="IPR001677">
    <property type="entry name" value="TbpB_B_D"/>
</dbReference>
<dbReference type="SUPFAM" id="SSF53474">
    <property type="entry name" value="alpha/beta-Hydrolases"/>
    <property type="match status" value="1"/>
</dbReference>
<sequence>MYFSTHKKNFITLAICLSISETSNSQELIYGAGSTTPIYKDPFSQQTPDSYQALSLDGWISISEQKSNPSEVINKYSDEAILASHIYKTSGSQIKTPIKGTDYQLIFYTSDDSGFNGGIYENSKGEIIVSLGGTTASNADNAGKFKEDGLFEDIATDLALLRSSGPENDQFKTLRVLLGNAALYKKDFTLTGHSLGGGLAQYASFYTGKTAVTFNSAPMTINAEALSQLPQYPKSNTGLITNLRTEKDPLTTLLLFHEKIEELETKINSKSSNPEDIVKLQFEIHSLYDNIRSSPDLKSLYSTYDFTKSLNEFSKDLSLWVSIGPTKIILPEAEKSKIDEFNNFLVSTKRILGIDPDQKMGSLLYGEVITIDDASGHSMANFTQWVKPSYPPIQKILEQPYQDHTQLTLNAHDNFNEELKTGFIEQPSSGESTPGESPSTDFEEASNVATIGQATHLETTNILTLDPAGGNRQNDVMQPAAQVAAGGGAWREVDNTYITNVHYGVEEFQYTEWGRWSGNDPEFPYYNSEIGYIVLGVPTPDSYLPDATGSATYKGDVVGAYSGGSYGDGYIGGRAQLTANFDSDQIQGIVSLFRTYSGGITKNMRALTFDYAINEAGSYGGALHIDDGPESQGTLYGHFYGPNAEETGGAFIFTHKDAGGQLEGVEGVYRATRIAPELAPPL</sequence>
<protein>
    <recommendedName>
        <fullName evidence="2">Transferrin-binding protein B C-lobe/N-lobe beta-barrel domain-containing protein</fullName>
    </recommendedName>
</protein>